<comment type="caution">
    <text evidence="2">The sequence shown here is derived from an EMBL/GenBank/DDBJ whole genome shotgun (WGS) entry which is preliminary data.</text>
</comment>
<keyword evidence="3" id="KW-1185">Reference proteome</keyword>
<accession>A0ABW4VYK0</accession>
<evidence type="ECO:0008006" key="4">
    <source>
        <dbReference type="Google" id="ProtNLM"/>
    </source>
</evidence>
<gene>
    <name evidence="2" type="ORF">ACFSJF_01530</name>
</gene>
<reference evidence="3" key="1">
    <citation type="journal article" date="2019" name="Int. J. Syst. Evol. Microbiol.">
        <title>The Global Catalogue of Microorganisms (GCM) 10K type strain sequencing project: providing services to taxonomists for standard genome sequencing and annotation.</title>
        <authorList>
            <consortium name="The Broad Institute Genomics Platform"/>
            <consortium name="The Broad Institute Genome Sequencing Center for Infectious Disease"/>
            <person name="Wu L."/>
            <person name="Ma J."/>
        </authorList>
    </citation>
    <scope>NUCLEOTIDE SEQUENCE [LARGE SCALE GENOMIC DNA]</scope>
    <source>
        <strain evidence="3">R28</strain>
    </source>
</reference>
<protein>
    <recommendedName>
        <fullName evidence="4">DUF1641 domain-containing protein</fullName>
    </recommendedName>
</protein>
<organism evidence="2 3">
    <name type="scientific">Ornithinibacillus salinisoli</name>
    <dbReference type="NCBI Taxonomy" id="1848459"/>
    <lineage>
        <taxon>Bacteria</taxon>
        <taxon>Bacillati</taxon>
        <taxon>Bacillota</taxon>
        <taxon>Bacilli</taxon>
        <taxon>Bacillales</taxon>
        <taxon>Bacillaceae</taxon>
        <taxon>Ornithinibacillus</taxon>
    </lineage>
</organism>
<evidence type="ECO:0000313" key="2">
    <source>
        <dbReference type="EMBL" id="MFD2042990.1"/>
    </source>
</evidence>
<evidence type="ECO:0000313" key="3">
    <source>
        <dbReference type="Proteomes" id="UP001597383"/>
    </source>
</evidence>
<feature type="compositionally biased region" description="Basic residues" evidence="1">
    <location>
        <begin position="16"/>
        <end position="25"/>
    </location>
</feature>
<dbReference type="EMBL" id="JBHUHQ010000002">
    <property type="protein sequence ID" value="MFD2042990.1"/>
    <property type="molecule type" value="Genomic_DNA"/>
</dbReference>
<dbReference type="Proteomes" id="UP001597383">
    <property type="component" value="Unassembled WGS sequence"/>
</dbReference>
<sequence length="187" mass="21928">MKKSHQKKTGSEKYRQLRNKPKMAKKQQEIQLTQSSSMSLPSINVKDTEQQNTNQLTDGEKFLHQLKIEWKKDQLNTESIDKLLGVIHTLKEEKGFDYVKKVMSGIKNMAQKIPVKGVMNIMANKMDLNELLNNFESHEENAELLQTMMNDPKMKKQAMDMMQEVMNDEEQFKKMTELMTKMLQKDK</sequence>
<proteinExistence type="predicted"/>
<feature type="region of interest" description="Disordered" evidence="1">
    <location>
        <begin position="1"/>
        <end position="44"/>
    </location>
</feature>
<feature type="compositionally biased region" description="Polar residues" evidence="1">
    <location>
        <begin position="29"/>
        <end position="42"/>
    </location>
</feature>
<dbReference type="RefSeq" id="WP_377554753.1">
    <property type="nucleotide sequence ID" value="NZ_JBHUHQ010000002.1"/>
</dbReference>
<evidence type="ECO:0000256" key="1">
    <source>
        <dbReference type="SAM" id="MobiDB-lite"/>
    </source>
</evidence>
<name>A0ABW4VYK0_9BACI</name>